<keyword evidence="1" id="KW-0645">Protease</keyword>
<evidence type="ECO:0000256" key="1">
    <source>
        <dbReference type="ARBA" id="ARBA00022670"/>
    </source>
</evidence>
<dbReference type="SUPFAM" id="SSF102712">
    <property type="entry name" value="JAB1/MPN domain"/>
    <property type="match status" value="1"/>
</dbReference>
<name>A0ABV1GMP5_9FIRM</name>
<dbReference type="Pfam" id="PF14464">
    <property type="entry name" value="Prok-JAB"/>
    <property type="match status" value="1"/>
</dbReference>
<reference evidence="7 8" key="1">
    <citation type="submission" date="2024-03" db="EMBL/GenBank/DDBJ databases">
        <title>Human intestinal bacterial collection.</title>
        <authorList>
            <person name="Pauvert C."/>
            <person name="Hitch T.C.A."/>
            <person name="Clavel T."/>
        </authorList>
    </citation>
    <scope>NUCLEOTIDE SEQUENCE [LARGE SCALE GENOMIC DNA]</scope>
    <source>
        <strain evidence="7 8">CLA-JM-H10</strain>
    </source>
</reference>
<accession>A0ABV1GMP5</accession>
<dbReference type="EMBL" id="JBBMES010000005">
    <property type="protein sequence ID" value="MEQ2534759.1"/>
    <property type="molecule type" value="Genomic_DNA"/>
</dbReference>
<proteinExistence type="predicted"/>
<gene>
    <name evidence="7" type="ORF">WMO38_06470</name>
</gene>
<keyword evidence="5" id="KW-0482">Metalloprotease</keyword>
<organism evidence="7 8">
    <name type="scientific">Lachnospira intestinalis</name>
    <dbReference type="NCBI Taxonomy" id="3133158"/>
    <lineage>
        <taxon>Bacteria</taxon>
        <taxon>Bacillati</taxon>
        <taxon>Bacillota</taxon>
        <taxon>Clostridia</taxon>
        <taxon>Lachnospirales</taxon>
        <taxon>Lachnospiraceae</taxon>
        <taxon>Lachnospira</taxon>
    </lineage>
</organism>
<dbReference type="InterPro" id="IPR028090">
    <property type="entry name" value="JAB_dom_prok"/>
</dbReference>
<evidence type="ECO:0000259" key="6">
    <source>
        <dbReference type="Pfam" id="PF14464"/>
    </source>
</evidence>
<evidence type="ECO:0000256" key="4">
    <source>
        <dbReference type="ARBA" id="ARBA00022833"/>
    </source>
</evidence>
<feature type="domain" description="JAB" evidence="6">
    <location>
        <begin position="9"/>
        <end position="105"/>
    </location>
</feature>
<evidence type="ECO:0000256" key="5">
    <source>
        <dbReference type="ARBA" id="ARBA00023049"/>
    </source>
</evidence>
<keyword evidence="3" id="KW-0378">Hydrolase</keyword>
<keyword evidence="4" id="KW-0862">Zinc</keyword>
<dbReference type="Gene3D" id="3.40.140.10">
    <property type="entry name" value="Cytidine Deaminase, domain 2"/>
    <property type="match status" value="1"/>
</dbReference>
<evidence type="ECO:0000256" key="3">
    <source>
        <dbReference type="ARBA" id="ARBA00022801"/>
    </source>
</evidence>
<keyword evidence="8" id="KW-1185">Reference proteome</keyword>
<evidence type="ECO:0000313" key="7">
    <source>
        <dbReference type="EMBL" id="MEQ2534759.1"/>
    </source>
</evidence>
<keyword evidence="2" id="KW-0479">Metal-binding</keyword>
<evidence type="ECO:0000256" key="2">
    <source>
        <dbReference type="ARBA" id="ARBA00022723"/>
    </source>
</evidence>
<protein>
    <submittedName>
        <fullName evidence="7">Mov34/MPN/PAD-1 family protein</fullName>
    </submittedName>
</protein>
<evidence type="ECO:0000313" key="8">
    <source>
        <dbReference type="Proteomes" id="UP001480973"/>
    </source>
</evidence>
<dbReference type="Proteomes" id="UP001480973">
    <property type="component" value="Unassembled WGS sequence"/>
</dbReference>
<sequence>MRAVFSNRAYASVLAETTEKIKTETGGLFLGTIQNDTWYIIESIDPGPKSIFEVAYFEYDQKYTKHLINKIANLYDTKFDLIGLWHRHPGSFDQFSSTDDGTNAKYASMREEGAISALVNIDPTFRITMYRVDRPCNYQKIAYDVGDNLIPDDLLKFKTPERFFDIMNKIRYSSSTRGSSAEGYHKSISLASFMSFILPQLKNSERTKHEDNGVISVPAGEFIPPKKEHVQEMLIDEVIDDITFMADSLGIETSIFQNEYNGLTVCQEAIDETTKLSFSLNILESTVVLSYNNKFYNYRKGLFTEAFGKAKAERERKGESESRVKPRKQAGVIDSVIKIIRFNRNEE</sequence>
<comment type="caution">
    <text evidence="7">The sequence shown here is derived from an EMBL/GenBank/DDBJ whole genome shotgun (WGS) entry which is preliminary data.</text>
</comment>